<protein>
    <submittedName>
        <fullName evidence="2">Uncharacterized protein</fullName>
    </submittedName>
</protein>
<evidence type="ECO:0000256" key="1">
    <source>
        <dbReference type="SAM" id="Phobius"/>
    </source>
</evidence>
<dbReference type="AlphaFoldDB" id="A0A382LTZ0"/>
<evidence type="ECO:0000313" key="2">
    <source>
        <dbReference type="EMBL" id="SVC40189.1"/>
    </source>
</evidence>
<feature type="transmembrane region" description="Helical" evidence="1">
    <location>
        <begin position="6"/>
        <end position="27"/>
    </location>
</feature>
<feature type="non-terminal residue" evidence="2">
    <location>
        <position position="102"/>
    </location>
</feature>
<keyword evidence="1" id="KW-1133">Transmembrane helix</keyword>
<dbReference type="EMBL" id="UINC01089252">
    <property type="protein sequence ID" value="SVC40189.1"/>
    <property type="molecule type" value="Genomic_DNA"/>
</dbReference>
<sequence length="102" mass="11409">VKFLLVPLLIIGMFVSFTAAMLAMLFFTETVKSPEELQSMLSGDSDPSRLDQSFVDEEDKLGQLASLLETYRGEYETKQDSLEEQLDRLALLQSSLAARATE</sequence>
<gene>
    <name evidence="2" type="ORF">METZ01_LOCUS293043</name>
</gene>
<keyword evidence="1" id="KW-0472">Membrane</keyword>
<keyword evidence="1" id="KW-0812">Transmembrane</keyword>
<name>A0A382LTZ0_9ZZZZ</name>
<feature type="non-terminal residue" evidence="2">
    <location>
        <position position="1"/>
    </location>
</feature>
<reference evidence="2" key="1">
    <citation type="submission" date="2018-05" db="EMBL/GenBank/DDBJ databases">
        <authorList>
            <person name="Lanie J.A."/>
            <person name="Ng W.-L."/>
            <person name="Kazmierczak K.M."/>
            <person name="Andrzejewski T.M."/>
            <person name="Davidsen T.M."/>
            <person name="Wayne K.J."/>
            <person name="Tettelin H."/>
            <person name="Glass J.I."/>
            <person name="Rusch D."/>
            <person name="Podicherti R."/>
            <person name="Tsui H.-C.T."/>
            <person name="Winkler M.E."/>
        </authorList>
    </citation>
    <scope>NUCLEOTIDE SEQUENCE</scope>
</reference>
<organism evidence="2">
    <name type="scientific">marine metagenome</name>
    <dbReference type="NCBI Taxonomy" id="408172"/>
    <lineage>
        <taxon>unclassified sequences</taxon>
        <taxon>metagenomes</taxon>
        <taxon>ecological metagenomes</taxon>
    </lineage>
</organism>
<proteinExistence type="predicted"/>
<accession>A0A382LTZ0</accession>